<proteinExistence type="inferred from homology"/>
<dbReference type="Proteomes" id="UP000292886">
    <property type="component" value="Chromosome"/>
</dbReference>
<dbReference type="GO" id="GO:0008253">
    <property type="term" value="F:5'-nucleotidase activity"/>
    <property type="evidence" value="ECO:0007669"/>
    <property type="project" value="InterPro"/>
</dbReference>
<dbReference type="PANTHER" id="PTHR16504:SF4">
    <property type="entry name" value="5'(3')-DEOXYRIBONUCLEOTIDASE"/>
    <property type="match status" value="1"/>
</dbReference>
<dbReference type="EMBL" id="CP037940">
    <property type="protein sequence ID" value="QBO37109.1"/>
    <property type="molecule type" value="Genomic_DNA"/>
</dbReference>
<evidence type="ECO:0000313" key="2">
    <source>
        <dbReference type="EMBL" id="QBO37109.1"/>
    </source>
</evidence>
<dbReference type="GO" id="GO:0009223">
    <property type="term" value="P:pyrimidine deoxyribonucleotide catabolic process"/>
    <property type="evidence" value="ECO:0007669"/>
    <property type="project" value="TreeGrafter"/>
</dbReference>
<dbReference type="Gene3D" id="3.40.50.1000">
    <property type="entry name" value="HAD superfamily/HAD-like"/>
    <property type="match status" value="1"/>
</dbReference>
<dbReference type="OrthoDB" id="278110at2"/>
<reference evidence="3" key="1">
    <citation type="submission" date="2019-03" db="EMBL/GenBank/DDBJ databases">
        <title>Weissella sp. 26KH-42 Genome sequencing.</title>
        <authorList>
            <person name="Heo J."/>
            <person name="Kim S.-J."/>
            <person name="Kim J.-S."/>
            <person name="Hong S.-B."/>
            <person name="Kwon S.-W."/>
        </authorList>
    </citation>
    <scope>NUCLEOTIDE SEQUENCE [LARGE SCALE GENOMIC DNA]</scope>
    <source>
        <strain evidence="3">26KH-42</strain>
    </source>
</reference>
<dbReference type="SUPFAM" id="SSF56784">
    <property type="entry name" value="HAD-like"/>
    <property type="match status" value="1"/>
</dbReference>
<dbReference type="AlphaFoldDB" id="A0A4P6YW47"/>
<dbReference type="Pfam" id="PF06941">
    <property type="entry name" value="NT5C"/>
    <property type="match status" value="1"/>
</dbReference>
<organism evidence="2 3">
    <name type="scientific">Periweissella cryptocerci</name>
    <dbReference type="NCBI Taxonomy" id="2506420"/>
    <lineage>
        <taxon>Bacteria</taxon>
        <taxon>Bacillati</taxon>
        <taxon>Bacillota</taxon>
        <taxon>Bacilli</taxon>
        <taxon>Lactobacillales</taxon>
        <taxon>Lactobacillaceae</taxon>
        <taxon>Periweissella</taxon>
    </lineage>
</organism>
<accession>A0A4P6YW47</accession>
<protein>
    <submittedName>
        <fullName evidence="2">Uncharacterized protein</fullName>
    </submittedName>
</protein>
<dbReference type="PANTHER" id="PTHR16504">
    <property type="entry name" value="5'(3')-DEOXYRIBONUCLEOTIDASE"/>
    <property type="match status" value="1"/>
</dbReference>
<dbReference type="InterPro" id="IPR010708">
    <property type="entry name" value="5'(3')-deoxyribonucleotidase"/>
</dbReference>
<name>A0A4P6YW47_9LACO</name>
<evidence type="ECO:0000256" key="1">
    <source>
        <dbReference type="ARBA" id="ARBA00009589"/>
    </source>
</evidence>
<keyword evidence="3" id="KW-1185">Reference proteome</keyword>
<dbReference type="InterPro" id="IPR036412">
    <property type="entry name" value="HAD-like_sf"/>
</dbReference>
<dbReference type="RefSeq" id="WP_133364186.1">
    <property type="nucleotide sequence ID" value="NZ_CP037940.1"/>
</dbReference>
<dbReference type="KEGG" id="wei:EQG49_11910"/>
<gene>
    <name evidence="2" type="ORF">EQG49_11910</name>
</gene>
<sequence>MIKPKLFLDMDNVLVDTLSILNTADPTNFNVAKPDQIPGIFRSLPPVPDAISAVNQLAEHFDLYILSTAPWQNPSAWSDKILWLTQYFGAAEDSVFYKKVVMTHDKSLAKANGGILIDDRPYHGASGWDDAALGTAWVQYGFDAQLTWSSTLVQLLIDTANYYQAHDVTLRAALEAANASRFQLQGPVETFAKAHWE</sequence>
<comment type="similarity">
    <text evidence="1">Belongs to the 5'(3')-deoxyribonucleotidase family.</text>
</comment>
<evidence type="ECO:0000313" key="3">
    <source>
        <dbReference type="Proteomes" id="UP000292886"/>
    </source>
</evidence>
<dbReference type="InterPro" id="IPR023214">
    <property type="entry name" value="HAD_sf"/>
</dbReference>